<evidence type="ECO:0008006" key="4">
    <source>
        <dbReference type="Google" id="ProtNLM"/>
    </source>
</evidence>
<gene>
    <name evidence="2" type="ORF">E2R59_10770</name>
</gene>
<protein>
    <recommendedName>
        <fullName evidence="4">Poly(3-hydroxybutyrate) depolymerase</fullName>
    </recommendedName>
</protein>
<dbReference type="RefSeq" id="WP_133410531.1">
    <property type="nucleotide sequence ID" value="NZ_SMZT01000004.1"/>
</dbReference>
<organism evidence="2 3">
    <name type="scientific">Kocuria rosea</name>
    <name type="common">Deinococcus erythromyxa</name>
    <name type="synonym">Micrococcus rubens</name>
    <dbReference type="NCBI Taxonomy" id="1275"/>
    <lineage>
        <taxon>Bacteria</taxon>
        <taxon>Bacillati</taxon>
        <taxon>Actinomycetota</taxon>
        <taxon>Actinomycetes</taxon>
        <taxon>Micrococcales</taxon>
        <taxon>Micrococcaceae</taxon>
        <taxon>Kocuria</taxon>
    </lineage>
</organism>
<feature type="signal peptide" evidence="1">
    <location>
        <begin position="1"/>
        <end position="17"/>
    </location>
</feature>
<dbReference type="Proteomes" id="UP000295163">
    <property type="component" value="Unassembled WGS sequence"/>
</dbReference>
<accession>A0A4R5YGJ6</accession>
<dbReference type="Gene3D" id="3.40.50.1820">
    <property type="entry name" value="alpha/beta hydrolase"/>
    <property type="match status" value="1"/>
</dbReference>
<keyword evidence="1" id="KW-0732">Signal</keyword>
<name>A0A4R5YGJ6_KOCRO</name>
<sequence>MAILTGALLALVAATLAARWAWTPPAPAPEEQVSCADYGLEDVTTAPRGGARPLSTGPVLPGGLRWAEGTSDRLDVTFEHEGTTSSYHVFADGIDWSEPVGVVFRLHGDGAYEYEHPEHKVSCLAEVARSHNAVLVAPRTPDRQGEPTWWEDLDGNAEWFLALAEQEIFAEYDLDRSRTWLHGYSGGAEFISYELLADRADFLQGGGAVLSGGGGAPSTGTSEPTDEQLEQLVLHWDVGLEDDGTDPYAPFDALSAAAAGHAWYEDAGWARTSVRYREGVDHFELPEARVLDAAMTAGESPADLPAELTGEPAEQHTE</sequence>
<evidence type="ECO:0000313" key="2">
    <source>
        <dbReference type="EMBL" id="TDL42423.1"/>
    </source>
</evidence>
<proteinExistence type="predicted"/>
<dbReference type="AlphaFoldDB" id="A0A4R5YGJ6"/>
<dbReference type="EMBL" id="SMZT01000004">
    <property type="protein sequence ID" value="TDL42423.1"/>
    <property type="molecule type" value="Genomic_DNA"/>
</dbReference>
<reference evidence="2 3" key="1">
    <citation type="submission" date="2019-03" db="EMBL/GenBank/DDBJ databases">
        <title>Genome Sequencing and Assembly of Various Microbes Isolated from Partially Reclaimed Soil and Acid Mine Drainage (AMD) Site.</title>
        <authorList>
            <person name="Steinbock B."/>
            <person name="Bechtold R."/>
            <person name="Sevigny J.L."/>
            <person name="Thomas D."/>
            <person name="Cuthill L.R."/>
            <person name="Aveiro Johannsen E.J."/>
            <person name="Thomas K."/>
            <person name="Ghosh A."/>
        </authorList>
    </citation>
    <scope>NUCLEOTIDE SEQUENCE [LARGE SCALE GENOMIC DNA]</scope>
    <source>
        <strain evidence="2 3">S-A3</strain>
    </source>
</reference>
<evidence type="ECO:0000256" key="1">
    <source>
        <dbReference type="SAM" id="SignalP"/>
    </source>
</evidence>
<dbReference type="SUPFAM" id="SSF53474">
    <property type="entry name" value="alpha/beta-Hydrolases"/>
    <property type="match status" value="1"/>
</dbReference>
<dbReference type="InterPro" id="IPR029058">
    <property type="entry name" value="AB_hydrolase_fold"/>
</dbReference>
<comment type="caution">
    <text evidence="2">The sequence shown here is derived from an EMBL/GenBank/DDBJ whole genome shotgun (WGS) entry which is preliminary data.</text>
</comment>
<dbReference type="GeneID" id="64347901"/>
<evidence type="ECO:0000313" key="3">
    <source>
        <dbReference type="Proteomes" id="UP000295163"/>
    </source>
</evidence>
<feature type="chain" id="PRO_5039311983" description="Poly(3-hydroxybutyrate) depolymerase" evidence="1">
    <location>
        <begin position="18"/>
        <end position="318"/>
    </location>
</feature>